<evidence type="ECO:0000313" key="2">
    <source>
        <dbReference type="Proteomes" id="UP000566995"/>
    </source>
</evidence>
<name>A0A7W7KMC0_PSENT</name>
<evidence type="ECO:0008006" key="3">
    <source>
        <dbReference type="Google" id="ProtNLM"/>
    </source>
</evidence>
<proteinExistence type="predicted"/>
<dbReference type="EMBL" id="JACHLI010000018">
    <property type="protein sequence ID" value="MBB4865439.1"/>
    <property type="molecule type" value="Genomic_DNA"/>
</dbReference>
<dbReference type="AlphaFoldDB" id="A0A7W7KMC0"/>
<comment type="caution">
    <text evidence="1">The sequence shown here is derived from an EMBL/GenBank/DDBJ whole genome shotgun (WGS) entry which is preliminary data.</text>
</comment>
<gene>
    <name evidence="1" type="ORF">HNP46_004320</name>
</gene>
<evidence type="ECO:0000313" key="1">
    <source>
        <dbReference type="EMBL" id="MBB4865439.1"/>
    </source>
</evidence>
<dbReference type="RefSeq" id="WP_184592929.1">
    <property type="nucleotide sequence ID" value="NZ_JACHLI010000018.1"/>
</dbReference>
<organism evidence="1 2">
    <name type="scientific">Pseudomonas nitroreducens</name>
    <dbReference type="NCBI Taxonomy" id="46680"/>
    <lineage>
        <taxon>Bacteria</taxon>
        <taxon>Pseudomonadati</taxon>
        <taxon>Pseudomonadota</taxon>
        <taxon>Gammaproteobacteria</taxon>
        <taxon>Pseudomonadales</taxon>
        <taxon>Pseudomonadaceae</taxon>
        <taxon>Pseudomonas</taxon>
    </lineage>
</organism>
<dbReference type="Proteomes" id="UP000566995">
    <property type="component" value="Unassembled WGS sequence"/>
</dbReference>
<protein>
    <recommendedName>
        <fullName evidence="3">Integrase</fullName>
    </recommendedName>
</protein>
<reference evidence="1 2" key="1">
    <citation type="submission" date="2020-08" db="EMBL/GenBank/DDBJ databases">
        <title>Functional genomics of gut bacteria from endangered species of beetles.</title>
        <authorList>
            <person name="Carlos-Shanley C."/>
        </authorList>
    </citation>
    <scope>NUCLEOTIDE SEQUENCE [LARGE SCALE GENOMIC DNA]</scope>
    <source>
        <strain evidence="1 2">S00179</strain>
    </source>
</reference>
<accession>A0A7W7KMC0</accession>
<sequence length="70" mass="8091">MEPTDEIKDMTVRGKPMRLHWYYSGNSWYVKRIPLRKTDKVYSVVGAGASRKEALDDMLRLQDLECVATA</sequence>